<dbReference type="GO" id="GO:0000049">
    <property type="term" value="F:tRNA binding"/>
    <property type="evidence" value="ECO:0007669"/>
    <property type="project" value="TreeGrafter"/>
</dbReference>
<evidence type="ECO:0000259" key="12">
    <source>
        <dbReference type="Pfam" id="PF23936"/>
    </source>
</evidence>
<evidence type="ECO:0000259" key="10">
    <source>
        <dbReference type="Pfam" id="PF23878"/>
    </source>
</evidence>
<gene>
    <name evidence="14" type="primary">LOC117574745</name>
</gene>
<dbReference type="GO" id="GO:0005634">
    <property type="term" value="C:nucleus"/>
    <property type="evidence" value="ECO:0007669"/>
    <property type="project" value="UniProtKB-SubCell"/>
</dbReference>
<dbReference type="Pfam" id="PF23936">
    <property type="entry name" value="HB_ELP1"/>
    <property type="match status" value="1"/>
</dbReference>
<dbReference type="InterPro" id="IPR056167">
    <property type="entry name" value="A-sol_ELP1"/>
</dbReference>
<reference evidence="14" key="1">
    <citation type="submission" date="2025-08" db="UniProtKB">
        <authorList>
            <consortium name="RefSeq"/>
        </authorList>
    </citation>
    <scope>IDENTIFICATION</scope>
    <source>
        <strain evidence="14">15112-1751.03</strain>
        <tissue evidence="14">Whole Adult</tissue>
    </source>
</reference>
<dbReference type="Pfam" id="PF23925">
    <property type="entry name" value="A-sol_ELP1"/>
    <property type="match status" value="1"/>
</dbReference>
<dbReference type="GeneID" id="117574745"/>
<protein>
    <recommendedName>
        <fullName evidence="5 6">Elongator complex protein 1</fullName>
    </recommendedName>
</protein>
<evidence type="ECO:0000313" key="13">
    <source>
        <dbReference type="Proteomes" id="UP000515160"/>
    </source>
</evidence>
<dbReference type="InterPro" id="IPR056164">
    <property type="entry name" value="Beta-prop_ELP1_1st"/>
</dbReference>
<evidence type="ECO:0000256" key="1">
    <source>
        <dbReference type="ARBA" id="ARBA00005043"/>
    </source>
</evidence>
<comment type="subcellular location">
    <subcellularLocation>
        <location evidence="6">Cytoplasm</location>
    </subcellularLocation>
    <subcellularLocation>
        <location evidence="6">Nucleus</location>
    </subcellularLocation>
</comment>
<feature type="domain" description="ELP1 alpha-solenoid" evidence="11">
    <location>
        <begin position="658"/>
        <end position="854"/>
    </location>
</feature>
<dbReference type="InterPro" id="IPR056169">
    <property type="entry name" value="HB_ELP1"/>
</dbReference>
<dbReference type="Pfam" id="PF23878">
    <property type="entry name" value="TPR_ELP1"/>
    <property type="match status" value="1"/>
</dbReference>
<dbReference type="RefSeq" id="XP_034114573.1">
    <property type="nucleotide sequence ID" value="XM_034258682.2"/>
</dbReference>
<dbReference type="SUPFAM" id="SSF69322">
    <property type="entry name" value="Tricorn protease domain 2"/>
    <property type="match status" value="1"/>
</dbReference>
<keyword evidence="4" id="KW-0819">tRNA processing</keyword>
<sequence>MRNLKLRFCKEDTTSIQNARQLLLLPDTEYNDKERNTTYVVTDSKIYAVNETGNDNDELKSQIVADLPDIVGAEVLQLNNSICVATEAGEVLLINLDTFDTTEGTYCDVGIECMAWSPNQEVVVFVTKTKNVVVMTCTYEVLGEQALDAELAADQQFVNVGWGKKETQFHGTAGKQAAKQSPEFQTPGDVQELPQDVHISWRGDGAFFAVSYVASNVGRTFSVYDNEGKLQHMAEKWNGLQSPLAWRPSGNWIAQPQSFSNRPSTISLFEKNGLRHREFELPFDLQTEYIEQLHWSTDSDVLALQTRTATDHRIYLYTIGNYHWYLKQVLTFKMTDRLACCQWSSGRDHTLYVLLESGKRYIYSWNWAIDRFRNVVCVTDGKRVLLTNLHEAVVPPPMSQHVLQVDEYINAIACSESFMCLYSSEHNIFSYNILNDERGAFPLGSEGKSTPGRSEESQIQMASLLHHHAGHQLLATRTLGKNTHVLSVAYVPNGEYRVVSSRVLSGIVNASVEGLNGNVYAHTVNNGQIFEISLAEAGNIEHIGWHYQLKQPADYIDCWIPKDKDNLKTSKVAVITLRSQQLLQIDDELIDEDVTSFIVTNNYVIYTQLNALHFVEISNRRKVSTRSIERGAKLVMHAPDARLVLQLPRGNLEVIYPRVLVLELIGSLLNDKRYNDAMRMIRTHRINPNIICDHNVQSFCSEPHVFLGEISDPQWLCLFLSELKNEDYALGMYASNYEASQQSYPTGYNVDIKVEYICGLLCECMEKMPGDFRLPIITTYVKLGKLENALLLIWKHKHTDAHLADQLLKYLLYLVDVNELYNVALGTYLFGLVLFVAQKSQKDPKEFLPYLNELKALPEDYRKFKIDEHLKRYDCALTHLAACGEEHYDLALDLIKQHNIYRKALLIYRDHTAMQQRIHVAYADHLRANAQLEAASLMYERGGQLQQALLSAKHTLDWQRVINLAKRTGEPIEQVASSMVTPLQQQDRHLEAYELSKQFTTWTDVPPLQILIDGHLYGRAIFEASLLREELSDDALESRIRPSLIGFVDQLKASLSADENLFLEYKQRLLDIRQRQATVDERDGLANHDVEIDEVDLLSDTSSMHSSRYSHSSRSTGTGKTFRSSKNRRKHERKLLSLKPGNPFEDIALIDALHNQVTKIAHQKQQQLVRDTCKALMQLHTEDERAAELQQQYASVMSVVQASLDSIWIPELMGGTSQHLTGPNIDYMALQKEQRYVLISPIKRLKPQLNITDWQHTALQ</sequence>
<dbReference type="UniPathway" id="UPA00988"/>
<dbReference type="CTD" id="8518"/>
<accession>A0A6P8XNF3</accession>
<keyword evidence="13" id="KW-1185">Reference proteome</keyword>
<dbReference type="AlphaFoldDB" id="A0A6P8XNF3"/>
<evidence type="ECO:0000259" key="9">
    <source>
        <dbReference type="Pfam" id="PF23797"/>
    </source>
</evidence>
<feature type="domain" description="ELP1 TPR" evidence="10">
    <location>
        <begin position="861"/>
        <end position="1000"/>
    </location>
</feature>
<name>A0A6P8XNF3_DROAB</name>
<feature type="region of interest" description="Disordered" evidence="7">
    <location>
        <begin position="1103"/>
        <end position="1133"/>
    </location>
</feature>
<evidence type="ECO:0000256" key="6">
    <source>
        <dbReference type="PIRNR" id="PIRNR017233"/>
    </source>
</evidence>
<dbReference type="OrthoDB" id="40048at2759"/>
<organism evidence="13 14">
    <name type="scientific">Drosophila albomicans</name>
    <name type="common">Fruit fly</name>
    <dbReference type="NCBI Taxonomy" id="7291"/>
    <lineage>
        <taxon>Eukaryota</taxon>
        <taxon>Metazoa</taxon>
        <taxon>Ecdysozoa</taxon>
        <taxon>Arthropoda</taxon>
        <taxon>Hexapoda</taxon>
        <taxon>Insecta</taxon>
        <taxon>Pterygota</taxon>
        <taxon>Neoptera</taxon>
        <taxon>Endopterygota</taxon>
        <taxon>Diptera</taxon>
        <taxon>Brachycera</taxon>
        <taxon>Muscomorpha</taxon>
        <taxon>Ephydroidea</taxon>
        <taxon>Drosophilidae</taxon>
        <taxon>Drosophila</taxon>
    </lineage>
</organism>
<dbReference type="GO" id="GO:0002926">
    <property type="term" value="P:tRNA wobble base 5-methoxycarbonylmethyl-2-thiouridinylation"/>
    <property type="evidence" value="ECO:0007669"/>
    <property type="project" value="TreeGrafter"/>
</dbReference>
<comment type="similarity">
    <text evidence="2 6">Belongs to the ELP1/IKA1 family.</text>
</comment>
<evidence type="ECO:0000259" key="11">
    <source>
        <dbReference type="Pfam" id="PF23925"/>
    </source>
</evidence>
<dbReference type="PANTHER" id="PTHR12747">
    <property type="entry name" value="ELONGATOR COMPLEX PROTEIN 1"/>
    <property type="match status" value="1"/>
</dbReference>
<evidence type="ECO:0000256" key="3">
    <source>
        <dbReference type="ARBA" id="ARBA00022490"/>
    </source>
</evidence>
<feature type="compositionally biased region" description="Low complexity" evidence="7">
    <location>
        <begin position="1103"/>
        <end position="1116"/>
    </location>
</feature>
<evidence type="ECO:0000256" key="2">
    <source>
        <dbReference type="ARBA" id="ARBA00006086"/>
    </source>
</evidence>
<evidence type="ECO:0000256" key="5">
    <source>
        <dbReference type="ARBA" id="ARBA00029535"/>
    </source>
</evidence>
<dbReference type="InterPro" id="IPR006849">
    <property type="entry name" value="Elp1"/>
</dbReference>
<dbReference type="Gene3D" id="2.130.10.10">
    <property type="entry name" value="YVTN repeat-like/Quinoprotein amine dehydrogenase"/>
    <property type="match status" value="1"/>
</dbReference>
<evidence type="ECO:0000259" key="8">
    <source>
        <dbReference type="Pfam" id="PF04762"/>
    </source>
</evidence>
<feature type="domain" description="ELP1 N-terminal second beta-propeller" evidence="9">
    <location>
        <begin position="378"/>
        <end position="635"/>
    </location>
</feature>
<dbReference type="InterPro" id="IPR056165">
    <property type="entry name" value="Beta-prop_ELP1_2nd"/>
</dbReference>
<dbReference type="PANTHER" id="PTHR12747:SF0">
    <property type="entry name" value="ELONGATOR COMPLEX PROTEIN 1"/>
    <property type="match status" value="1"/>
</dbReference>
<dbReference type="InterPro" id="IPR015943">
    <property type="entry name" value="WD40/YVTN_repeat-like_dom_sf"/>
</dbReference>
<feature type="domain" description="ELP1 three-helical bundle" evidence="12">
    <location>
        <begin position="1034"/>
        <end position="1207"/>
    </location>
</feature>
<comment type="function">
    <text evidence="6">Component of the elongator complex which is required for multiple tRNA modifications, including mcm5U (5-methoxycarbonylmethyl uridine), mcm5s2U (5-methoxycarbonylmethyl-2-thiouridine), and ncm5U (5-carbamoylmethyl uridine). The elongator complex catalyzes formation of carboxymethyluridine in the wobble base at position 34 in tRNAs.</text>
</comment>
<keyword evidence="6" id="KW-0539">Nucleus</keyword>
<dbReference type="Proteomes" id="UP000515160">
    <property type="component" value="Chromosome 2R"/>
</dbReference>
<dbReference type="PIRSF" id="PIRSF017233">
    <property type="entry name" value="IKAP"/>
    <property type="match status" value="1"/>
</dbReference>
<feature type="domain" description="ELP1 first N-terminal beta-propeller" evidence="8">
    <location>
        <begin position="1"/>
        <end position="344"/>
    </location>
</feature>
<evidence type="ECO:0000256" key="4">
    <source>
        <dbReference type="ARBA" id="ARBA00022694"/>
    </source>
</evidence>
<keyword evidence="3 6" id="KW-0963">Cytoplasm</keyword>
<evidence type="ECO:0000313" key="14">
    <source>
        <dbReference type="RefSeq" id="XP_034114573.1"/>
    </source>
</evidence>
<proteinExistence type="inferred from homology"/>
<dbReference type="GO" id="GO:0005829">
    <property type="term" value="C:cytosol"/>
    <property type="evidence" value="ECO:0007669"/>
    <property type="project" value="TreeGrafter"/>
</dbReference>
<comment type="pathway">
    <text evidence="1">tRNA modification; 5-methoxycarbonylmethyl-2-thiouridine-tRNA biosynthesis.</text>
</comment>
<evidence type="ECO:0000256" key="7">
    <source>
        <dbReference type="SAM" id="MobiDB-lite"/>
    </source>
</evidence>
<dbReference type="GO" id="GO:0033588">
    <property type="term" value="C:elongator holoenzyme complex"/>
    <property type="evidence" value="ECO:0007669"/>
    <property type="project" value="InterPro"/>
</dbReference>
<dbReference type="Pfam" id="PF04762">
    <property type="entry name" value="Beta-prop_ELP1_1st"/>
    <property type="match status" value="1"/>
</dbReference>
<dbReference type="InterPro" id="IPR056166">
    <property type="entry name" value="TPR_ELP1"/>
</dbReference>
<feature type="compositionally biased region" description="Basic residues" evidence="7">
    <location>
        <begin position="1123"/>
        <end position="1133"/>
    </location>
</feature>
<dbReference type="Pfam" id="PF23797">
    <property type="entry name" value="Beta-prop_ELP1_2nd"/>
    <property type="match status" value="1"/>
</dbReference>